<dbReference type="GeneID" id="61054150"/>
<evidence type="ECO:0000313" key="2">
    <source>
        <dbReference type="Proteomes" id="UP000245631"/>
    </source>
</evidence>
<accession>A0A8E2WC97</accession>
<evidence type="ECO:0000313" key="1">
    <source>
        <dbReference type="EMBL" id="PWJ89537.1"/>
    </source>
</evidence>
<organism evidence="1 2">
    <name type="scientific">Rhizobium loti</name>
    <name type="common">Mesorhizobium loti</name>
    <dbReference type="NCBI Taxonomy" id="381"/>
    <lineage>
        <taxon>Bacteria</taxon>
        <taxon>Pseudomonadati</taxon>
        <taxon>Pseudomonadota</taxon>
        <taxon>Alphaproteobacteria</taxon>
        <taxon>Hyphomicrobiales</taxon>
        <taxon>Phyllobacteriaceae</taxon>
        <taxon>Mesorhizobium</taxon>
    </lineage>
</organism>
<dbReference type="Gene3D" id="3.30.70.1230">
    <property type="entry name" value="Nucleotide cyclase"/>
    <property type="match status" value="1"/>
</dbReference>
<dbReference type="SUPFAM" id="SSF55073">
    <property type="entry name" value="Nucleotide cyclase"/>
    <property type="match status" value="1"/>
</dbReference>
<gene>
    <name evidence="1" type="ORF">C8D77_107181</name>
</gene>
<dbReference type="RefSeq" id="WP_109668820.1">
    <property type="nucleotide sequence ID" value="NZ_QGGH01000007.1"/>
</dbReference>
<protein>
    <submittedName>
        <fullName evidence="1">Class 3 adenylate cyclase</fullName>
    </submittedName>
</protein>
<reference evidence="1 2" key="1">
    <citation type="submission" date="2018-05" db="EMBL/GenBank/DDBJ databases">
        <title>Genomic Encyclopedia of Type Strains, Phase IV (KMG-IV): sequencing the most valuable type-strain genomes for metagenomic binning, comparative biology and taxonomic classification.</title>
        <authorList>
            <person name="Goeker M."/>
        </authorList>
    </citation>
    <scope>NUCLEOTIDE SEQUENCE [LARGE SCALE GENOMIC DNA]</scope>
    <source>
        <strain evidence="1 2">DSM 2626</strain>
    </source>
</reference>
<name>A0A8E2WC97_RHILI</name>
<comment type="caution">
    <text evidence="1">The sequence shown here is derived from an EMBL/GenBank/DDBJ whole genome shotgun (WGS) entry which is preliminary data.</text>
</comment>
<sequence length="232" mass="26039">MALKEDLQAEVQQIFHEQWKVRAGSTVPSEDSITLGNDAVDIDATVLYADISDSTKLVDTYKHHFSAEIYRAFLRVAARIIRSEGGTITAYDGDRIMAVFVGQYKNTIAVRTALKINWATKNIVQPGLKAEYPNSPFVLQHTVGIDTSPLRVVQAGIRGSRDLVWIGRAANWAAKLCALDDAHATWVTKAVYDVLADEAKYGGDPRRDMWEARTWTAMNATPIYRSSWWWSF</sequence>
<dbReference type="EMBL" id="QGGH01000007">
    <property type="protein sequence ID" value="PWJ89537.1"/>
    <property type="molecule type" value="Genomic_DNA"/>
</dbReference>
<dbReference type="AlphaFoldDB" id="A0A8E2WC97"/>
<dbReference type="InterPro" id="IPR029787">
    <property type="entry name" value="Nucleotide_cyclase"/>
</dbReference>
<proteinExistence type="predicted"/>
<dbReference type="Proteomes" id="UP000245631">
    <property type="component" value="Unassembled WGS sequence"/>
</dbReference>